<comment type="caution">
    <text evidence="2">The sequence shown here is derived from an EMBL/GenBank/DDBJ whole genome shotgun (WGS) entry which is preliminary data.</text>
</comment>
<sequence length="93" mass="10516">MHRDKKADKNSNIVILNKEDYLKEGYLQLNNRIHYERVETTLAALRRGHSVTRLDTPHASVGHRLSMRLSDGPIHPCGKDPKTTDEGLEPSTA</sequence>
<feature type="region of interest" description="Disordered" evidence="1">
    <location>
        <begin position="67"/>
        <end position="93"/>
    </location>
</feature>
<dbReference type="EMBL" id="JACVVK020000049">
    <property type="protein sequence ID" value="KAK7498686.1"/>
    <property type="molecule type" value="Genomic_DNA"/>
</dbReference>
<keyword evidence="3" id="KW-1185">Reference proteome</keyword>
<evidence type="ECO:0000313" key="3">
    <source>
        <dbReference type="Proteomes" id="UP001519460"/>
    </source>
</evidence>
<reference evidence="2 3" key="1">
    <citation type="journal article" date="2023" name="Sci. Data">
        <title>Genome assembly of the Korean intertidal mud-creeper Batillaria attramentaria.</title>
        <authorList>
            <person name="Patra A.K."/>
            <person name="Ho P.T."/>
            <person name="Jun S."/>
            <person name="Lee S.J."/>
            <person name="Kim Y."/>
            <person name="Won Y.J."/>
        </authorList>
    </citation>
    <scope>NUCLEOTIDE SEQUENCE [LARGE SCALE GENOMIC DNA]</scope>
    <source>
        <strain evidence="2">Wonlab-2016</strain>
    </source>
</reference>
<protein>
    <submittedName>
        <fullName evidence="2">Uncharacterized protein</fullName>
    </submittedName>
</protein>
<evidence type="ECO:0000313" key="2">
    <source>
        <dbReference type="EMBL" id="KAK7498686.1"/>
    </source>
</evidence>
<dbReference type="Proteomes" id="UP001519460">
    <property type="component" value="Unassembled WGS sequence"/>
</dbReference>
<dbReference type="AlphaFoldDB" id="A0ABD0LGN7"/>
<organism evidence="2 3">
    <name type="scientific">Batillaria attramentaria</name>
    <dbReference type="NCBI Taxonomy" id="370345"/>
    <lineage>
        <taxon>Eukaryota</taxon>
        <taxon>Metazoa</taxon>
        <taxon>Spiralia</taxon>
        <taxon>Lophotrochozoa</taxon>
        <taxon>Mollusca</taxon>
        <taxon>Gastropoda</taxon>
        <taxon>Caenogastropoda</taxon>
        <taxon>Sorbeoconcha</taxon>
        <taxon>Cerithioidea</taxon>
        <taxon>Batillariidae</taxon>
        <taxon>Batillaria</taxon>
    </lineage>
</organism>
<accession>A0ABD0LGN7</accession>
<gene>
    <name evidence="2" type="ORF">BaRGS_00010063</name>
</gene>
<evidence type="ECO:0000256" key="1">
    <source>
        <dbReference type="SAM" id="MobiDB-lite"/>
    </source>
</evidence>
<name>A0ABD0LGN7_9CAEN</name>
<proteinExistence type="predicted"/>